<gene>
    <name evidence="1" type="ORF">VSS16_19795</name>
</gene>
<sequence length="173" mass="19933">MSTVDSVVGVVAGLLGVFTGASLARRAADHQRRITSTFDLHRELHGPDMMRARHAAGEIIEQHPDLDYHELRALLGPSGVADLHHVVYFFQRLWIAIECGAVREEHVPRLFGDTFSWWYKRTFRSTLVPTPTEMARDIEALWHWLETRSTEEQRQRWRGDNLQAWKRPDGPGP</sequence>
<accession>A0ABV5EDR5</accession>
<dbReference type="EMBL" id="JAYMRP010000016">
    <property type="protein sequence ID" value="MFB8774946.1"/>
    <property type="molecule type" value="Genomic_DNA"/>
</dbReference>
<comment type="caution">
    <text evidence="1">The sequence shown here is derived from an EMBL/GenBank/DDBJ whole genome shotgun (WGS) entry which is preliminary data.</text>
</comment>
<protein>
    <recommendedName>
        <fullName evidence="3">DUF4760 domain-containing protein</fullName>
    </recommendedName>
</protein>
<keyword evidence="2" id="KW-1185">Reference proteome</keyword>
<evidence type="ECO:0008006" key="3">
    <source>
        <dbReference type="Google" id="ProtNLM"/>
    </source>
</evidence>
<name>A0ABV5EDR5_9ACTN</name>
<evidence type="ECO:0000313" key="1">
    <source>
        <dbReference type="EMBL" id="MFB8774946.1"/>
    </source>
</evidence>
<proteinExistence type="predicted"/>
<dbReference type="Proteomes" id="UP001585080">
    <property type="component" value="Unassembled WGS sequence"/>
</dbReference>
<evidence type="ECO:0000313" key="2">
    <source>
        <dbReference type="Proteomes" id="UP001585080"/>
    </source>
</evidence>
<reference evidence="1 2" key="1">
    <citation type="submission" date="2024-01" db="EMBL/GenBank/DDBJ databases">
        <title>Genome mining of biosynthetic gene clusters to explore secondary metabolites of Streptomyces sp.</title>
        <authorList>
            <person name="Baig A."/>
            <person name="Ajitkumar Shintre N."/>
            <person name="Kumar H."/>
            <person name="Anbarasu A."/>
            <person name="Ramaiah S."/>
        </authorList>
    </citation>
    <scope>NUCLEOTIDE SEQUENCE [LARGE SCALE GENOMIC DNA]</scope>
    <source>
        <strain evidence="1 2">A57</strain>
    </source>
</reference>
<dbReference type="RefSeq" id="WP_376733612.1">
    <property type="nucleotide sequence ID" value="NZ_JAYMRP010000016.1"/>
</dbReference>
<organism evidence="1 2">
    <name type="scientific">Streptomyces broussonetiae</name>
    <dbReference type="NCBI Taxonomy" id="2686304"/>
    <lineage>
        <taxon>Bacteria</taxon>
        <taxon>Bacillati</taxon>
        <taxon>Actinomycetota</taxon>
        <taxon>Actinomycetes</taxon>
        <taxon>Kitasatosporales</taxon>
        <taxon>Streptomycetaceae</taxon>
        <taxon>Streptomyces</taxon>
    </lineage>
</organism>